<evidence type="ECO:0008006" key="3">
    <source>
        <dbReference type="Google" id="ProtNLM"/>
    </source>
</evidence>
<reference evidence="2" key="1">
    <citation type="submission" date="2018-01" db="EMBL/GenBank/DDBJ databases">
        <authorList>
            <person name="Kerou L M."/>
        </authorList>
    </citation>
    <scope>NUCLEOTIDE SEQUENCE [LARGE SCALE GENOMIC DNA]</scope>
    <source>
        <strain evidence="2">SCU2</strain>
    </source>
</reference>
<dbReference type="Proteomes" id="UP000236248">
    <property type="component" value="Chromosome NCAV"/>
</dbReference>
<dbReference type="RefSeq" id="WP_231911519.1">
    <property type="nucleotide sequence ID" value="NZ_LT981265.1"/>
</dbReference>
<name>A0A2K5ARV8_9ARCH</name>
<sequence length="144" mass="16608">MMLDWIDGGVSMFQYFTPQQANRILGEVRRRFNNIVAIRDEVLELQEELQSIVDHDASLQVYIEKKQELNSALTRLYAAIEELEAMGVVLKSIDEGLIDFPAKRFGEDVWLCWKSGEDEVKFWHGKDEGFMGRKPLPVSDESLV</sequence>
<protein>
    <recommendedName>
        <fullName evidence="3">DUF2203 domain-containing protein</fullName>
    </recommendedName>
</protein>
<dbReference type="GeneID" id="41595219"/>
<proteinExistence type="predicted"/>
<dbReference type="InterPro" id="IPR018699">
    <property type="entry name" value="DUF2203"/>
</dbReference>
<dbReference type="Pfam" id="PF09969">
    <property type="entry name" value="DUF2203"/>
    <property type="match status" value="1"/>
</dbReference>
<dbReference type="EMBL" id="LT981265">
    <property type="protein sequence ID" value="SPC34381.1"/>
    <property type="molecule type" value="Genomic_DNA"/>
</dbReference>
<keyword evidence="2" id="KW-1185">Reference proteome</keyword>
<dbReference type="PIRSF" id="PIRSF016498">
    <property type="entry name" value="UCP016498"/>
    <property type="match status" value="1"/>
</dbReference>
<evidence type="ECO:0000313" key="1">
    <source>
        <dbReference type="EMBL" id="SPC34381.1"/>
    </source>
</evidence>
<dbReference type="AlphaFoldDB" id="A0A2K5ARV8"/>
<gene>
    <name evidence="1" type="ORF">NCAV_1214</name>
</gene>
<organism evidence="1 2">
    <name type="scientific">Candidatus Nitrosocaldus cavascurensis</name>
    <dbReference type="NCBI Taxonomy" id="2058097"/>
    <lineage>
        <taxon>Archaea</taxon>
        <taxon>Nitrososphaerota</taxon>
        <taxon>Nitrososphaeria</taxon>
        <taxon>Candidatus Nitrosocaldales</taxon>
        <taxon>Candidatus Nitrosocaldaceae</taxon>
        <taxon>Candidatus Nitrosocaldus</taxon>
    </lineage>
</organism>
<dbReference type="KEGG" id="ncv:NCAV_1214"/>
<evidence type="ECO:0000313" key="2">
    <source>
        <dbReference type="Proteomes" id="UP000236248"/>
    </source>
</evidence>
<accession>A0A2K5ARV8</accession>